<dbReference type="AlphaFoldDB" id="A0A219B7K7"/>
<dbReference type="GO" id="GO:0003700">
    <property type="term" value="F:DNA-binding transcription factor activity"/>
    <property type="evidence" value="ECO:0007669"/>
    <property type="project" value="TreeGrafter"/>
</dbReference>
<evidence type="ECO:0000256" key="3">
    <source>
        <dbReference type="SAM" id="MobiDB-lite"/>
    </source>
</evidence>
<dbReference type="RefSeq" id="WP_088713054.1">
    <property type="nucleotide sequence ID" value="NZ_NFZT01000001.1"/>
</dbReference>
<dbReference type="InterPro" id="IPR009057">
    <property type="entry name" value="Homeodomain-like_sf"/>
</dbReference>
<dbReference type="InterPro" id="IPR050109">
    <property type="entry name" value="HTH-type_TetR-like_transc_reg"/>
</dbReference>
<evidence type="ECO:0000259" key="4">
    <source>
        <dbReference type="PROSITE" id="PS50977"/>
    </source>
</evidence>
<accession>A0A219B7K7</accession>
<dbReference type="PANTHER" id="PTHR30055">
    <property type="entry name" value="HTH-TYPE TRANSCRIPTIONAL REGULATOR RUTR"/>
    <property type="match status" value="1"/>
</dbReference>
<proteinExistence type="predicted"/>
<dbReference type="PROSITE" id="PS50977">
    <property type="entry name" value="HTH_TETR_2"/>
    <property type="match status" value="1"/>
</dbReference>
<feature type="domain" description="HTH tetR-type" evidence="4">
    <location>
        <begin position="33"/>
        <end position="93"/>
    </location>
</feature>
<dbReference type="SUPFAM" id="SSF48498">
    <property type="entry name" value="Tetracyclin repressor-like, C-terminal domain"/>
    <property type="match status" value="1"/>
</dbReference>
<dbReference type="Pfam" id="PF00440">
    <property type="entry name" value="TetR_N"/>
    <property type="match status" value="1"/>
</dbReference>
<organism evidence="5 6">
    <name type="scientific">Pacificimonas flava</name>
    <dbReference type="NCBI Taxonomy" id="1234595"/>
    <lineage>
        <taxon>Bacteria</taxon>
        <taxon>Pseudomonadati</taxon>
        <taxon>Pseudomonadota</taxon>
        <taxon>Alphaproteobacteria</taxon>
        <taxon>Sphingomonadales</taxon>
        <taxon>Sphingosinicellaceae</taxon>
        <taxon>Pacificimonas</taxon>
    </lineage>
</organism>
<dbReference type="InterPro" id="IPR036271">
    <property type="entry name" value="Tet_transcr_reg_TetR-rel_C_sf"/>
</dbReference>
<dbReference type="SUPFAM" id="SSF46689">
    <property type="entry name" value="Homeodomain-like"/>
    <property type="match status" value="1"/>
</dbReference>
<keyword evidence="1 2" id="KW-0238">DNA-binding</keyword>
<dbReference type="InterPro" id="IPR001647">
    <property type="entry name" value="HTH_TetR"/>
</dbReference>
<dbReference type="OrthoDB" id="7185252at2"/>
<sequence length="247" mass="27281">MSDPNTGRAARTGGRDAPAPAAKPPGKRERAKSERRLRIVRAARDLIRETGDTDLSMRALAERAEVSLGTPYNLFGSKRAVVLAVLEDERDFVDRFFQLKVDNSLERVFAAHDLAFSYYLKDPDFYRTLWRALLERGGQDETGLASPERLAQTREIWISLLGDAVRDGYLSPPFSLARLEEVLEHLVRGALLSWVMGNQQTETLSTSVGLGYALCLAGMATDSGAPILARRLQVYGSELDGAAHKDC</sequence>
<dbReference type="Gene3D" id="1.10.357.10">
    <property type="entry name" value="Tetracycline Repressor, domain 2"/>
    <property type="match status" value="1"/>
</dbReference>
<dbReference type="GO" id="GO:0000976">
    <property type="term" value="F:transcription cis-regulatory region binding"/>
    <property type="evidence" value="ECO:0007669"/>
    <property type="project" value="TreeGrafter"/>
</dbReference>
<feature type="DNA-binding region" description="H-T-H motif" evidence="2">
    <location>
        <begin position="56"/>
        <end position="75"/>
    </location>
</feature>
<gene>
    <name evidence="5" type="ORF">B5C34_13405</name>
</gene>
<evidence type="ECO:0000256" key="2">
    <source>
        <dbReference type="PROSITE-ProRule" id="PRU00335"/>
    </source>
</evidence>
<evidence type="ECO:0000313" key="6">
    <source>
        <dbReference type="Proteomes" id="UP000198462"/>
    </source>
</evidence>
<reference evidence="6" key="1">
    <citation type="submission" date="2017-05" db="EMBL/GenBank/DDBJ databases">
        <authorList>
            <person name="Lin X."/>
        </authorList>
    </citation>
    <scope>NUCLEOTIDE SEQUENCE [LARGE SCALE GENOMIC DNA]</scope>
    <source>
        <strain evidence="6">JLT2012</strain>
    </source>
</reference>
<dbReference type="Proteomes" id="UP000198462">
    <property type="component" value="Unassembled WGS sequence"/>
</dbReference>
<dbReference type="PANTHER" id="PTHR30055:SF226">
    <property type="entry name" value="HTH-TYPE TRANSCRIPTIONAL REGULATOR PKSA"/>
    <property type="match status" value="1"/>
</dbReference>
<evidence type="ECO:0000256" key="1">
    <source>
        <dbReference type="ARBA" id="ARBA00023125"/>
    </source>
</evidence>
<name>A0A219B7K7_9SPHN</name>
<comment type="caution">
    <text evidence="5">The sequence shown here is derived from an EMBL/GenBank/DDBJ whole genome shotgun (WGS) entry which is preliminary data.</text>
</comment>
<evidence type="ECO:0000313" key="5">
    <source>
        <dbReference type="EMBL" id="OWV34355.1"/>
    </source>
</evidence>
<dbReference type="EMBL" id="NFZT01000001">
    <property type="protein sequence ID" value="OWV34355.1"/>
    <property type="molecule type" value="Genomic_DNA"/>
</dbReference>
<feature type="region of interest" description="Disordered" evidence="3">
    <location>
        <begin position="1"/>
        <end position="34"/>
    </location>
</feature>
<protein>
    <submittedName>
        <fullName evidence="5">TetR family transcriptional regulator</fullName>
    </submittedName>
</protein>
<keyword evidence="6" id="KW-1185">Reference proteome</keyword>